<evidence type="ECO:0000313" key="1">
    <source>
        <dbReference type="EMBL" id="CAB4132040.1"/>
    </source>
</evidence>
<protein>
    <submittedName>
        <fullName evidence="1">Uncharacterized protein</fullName>
    </submittedName>
</protein>
<reference evidence="1" key="1">
    <citation type="submission" date="2020-04" db="EMBL/GenBank/DDBJ databases">
        <authorList>
            <person name="Chiriac C."/>
            <person name="Salcher M."/>
            <person name="Ghai R."/>
            <person name="Kavagutti S V."/>
        </authorList>
    </citation>
    <scope>NUCLEOTIDE SEQUENCE</scope>
</reference>
<gene>
    <name evidence="1" type="ORF">UFOVP136_19</name>
</gene>
<proteinExistence type="predicted"/>
<dbReference type="EMBL" id="LR796257">
    <property type="protein sequence ID" value="CAB4132040.1"/>
    <property type="molecule type" value="Genomic_DNA"/>
</dbReference>
<sequence>MTAHKLHCNNRQCQDRSNCQLGNKYRYGDRVVYGLGSNSSECPSFVSKNIEVVESEESEDGKDRTR</sequence>
<accession>A0A6J5LGH0</accession>
<name>A0A6J5LGH0_9CAUD</name>
<organism evidence="1">
    <name type="scientific">uncultured Caudovirales phage</name>
    <dbReference type="NCBI Taxonomy" id="2100421"/>
    <lineage>
        <taxon>Viruses</taxon>
        <taxon>Duplodnaviria</taxon>
        <taxon>Heunggongvirae</taxon>
        <taxon>Uroviricota</taxon>
        <taxon>Caudoviricetes</taxon>
        <taxon>Peduoviridae</taxon>
        <taxon>Maltschvirus</taxon>
        <taxon>Maltschvirus maltsch</taxon>
    </lineage>
</organism>